<dbReference type="InterPro" id="IPR001870">
    <property type="entry name" value="B30.2/SPRY"/>
</dbReference>
<dbReference type="PRINTS" id="PR01407">
    <property type="entry name" value="BUTYPHLNCDUF"/>
</dbReference>
<dbReference type="PROSITE" id="PS50188">
    <property type="entry name" value="B302_SPRY"/>
    <property type="match status" value="1"/>
</dbReference>
<keyword evidence="3" id="KW-1185">Reference proteome</keyword>
<evidence type="ECO:0000259" key="1">
    <source>
        <dbReference type="PROSITE" id="PS50188"/>
    </source>
</evidence>
<dbReference type="Gene3D" id="2.60.120.920">
    <property type="match status" value="1"/>
</dbReference>
<dbReference type="OrthoDB" id="6105938at2759"/>
<name>A0A7N4NT12_SARHA</name>
<dbReference type="FunFam" id="2.60.120.920:FF:000004">
    <property type="entry name" value="Butyrophilin subfamily 1 member A1"/>
    <property type="match status" value="1"/>
</dbReference>
<dbReference type="InterPro" id="IPR050143">
    <property type="entry name" value="TRIM/RBCC"/>
</dbReference>
<dbReference type="KEGG" id="shr:100916945"/>
<dbReference type="GeneTree" id="ENSGT01030000234669"/>
<evidence type="ECO:0000313" key="2">
    <source>
        <dbReference type="Ensembl" id="ENSSHAP00000027982.1"/>
    </source>
</evidence>
<dbReference type="Pfam" id="PF00622">
    <property type="entry name" value="SPRY"/>
    <property type="match status" value="1"/>
</dbReference>
<proteinExistence type="predicted"/>
<dbReference type="InterPro" id="IPR003879">
    <property type="entry name" value="Butyrophylin_SPRY"/>
</dbReference>
<reference evidence="2" key="3">
    <citation type="submission" date="2025-09" db="UniProtKB">
        <authorList>
            <consortium name="Ensembl"/>
        </authorList>
    </citation>
    <scope>IDENTIFICATION</scope>
</reference>
<feature type="domain" description="B30.2/SPRY" evidence="1">
    <location>
        <begin position="148"/>
        <end position="342"/>
    </location>
</feature>
<reference evidence="2 3" key="1">
    <citation type="journal article" date="2011" name="Proc. Natl. Acad. Sci. U.S.A.">
        <title>Genetic diversity and population structure of the endangered marsupial Sarcophilus harrisii (Tasmanian devil).</title>
        <authorList>
            <person name="Miller W."/>
            <person name="Hayes V.M."/>
            <person name="Ratan A."/>
            <person name="Petersen D.C."/>
            <person name="Wittekindt N.E."/>
            <person name="Miller J."/>
            <person name="Walenz B."/>
            <person name="Knight J."/>
            <person name="Qi J."/>
            <person name="Zhao F."/>
            <person name="Wang Q."/>
            <person name="Bedoya-Reina O.C."/>
            <person name="Katiyar N."/>
            <person name="Tomsho L.P."/>
            <person name="Kasson L.M."/>
            <person name="Hardie R.A."/>
            <person name="Woodbridge P."/>
            <person name="Tindall E.A."/>
            <person name="Bertelsen M.F."/>
            <person name="Dixon D."/>
            <person name="Pyecroft S."/>
            <person name="Helgen K.M."/>
            <person name="Lesk A.M."/>
            <person name="Pringle T.H."/>
            <person name="Patterson N."/>
            <person name="Zhang Y."/>
            <person name="Kreiss A."/>
            <person name="Woods G.M."/>
            <person name="Jones M.E."/>
            <person name="Schuster S.C."/>
        </authorList>
    </citation>
    <scope>NUCLEOTIDE SEQUENCE [LARGE SCALE GENOMIC DNA]</scope>
</reference>
<sequence length="355" mass="42030">MEKIENPLEMVKKKRDTVLELEIRGVRKSQELLRQTETERQKITSEFEKLHQFLVQKEQDFLAQLKEIDKAILKTQDENINRLLEERTLLSNLLKEMEKNHQKPENEFLEDVRTILHRHDNTKPPMPISKFPDLDKRIKIFSQKHQYLSYCLQQFKENLPSPLVEIRDFMTLDPETANAFLMVTEDHLHVRNVGTKQDVSKNPKRFSYFSCVLGSQGFNSGKHYWDTEVTHGGYWGLGVVKESVNRKQWFKLRPEEGIWAIGLYQNQYQALTSPCTSIMLKEKPKKITVVLDYEEDLISFYNTETMNHIFTFSATFTEKLFPFFWLPSKGSYLTLCPSRESRFPEHFFLSEKFTT</sequence>
<dbReference type="GeneID" id="100916945"/>
<dbReference type="InterPro" id="IPR003877">
    <property type="entry name" value="SPRY_dom"/>
</dbReference>
<dbReference type="InterPro" id="IPR043136">
    <property type="entry name" value="B30.2/SPRY_sf"/>
</dbReference>
<protein>
    <recommendedName>
        <fullName evidence="1">B30.2/SPRY domain-containing protein</fullName>
    </recommendedName>
</protein>
<dbReference type="AlphaFoldDB" id="A0A7N4NT12"/>
<dbReference type="CDD" id="cd13733">
    <property type="entry name" value="SPRY_PRY_C-I_1"/>
    <property type="match status" value="1"/>
</dbReference>
<dbReference type="SMART" id="SM00449">
    <property type="entry name" value="SPRY"/>
    <property type="match status" value="1"/>
</dbReference>
<dbReference type="InterPro" id="IPR006574">
    <property type="entry name" value="PRY"/>
</dbReference>
<gene>
    <name evidence="2" type="primary">LOC100916945</name>
</gene>
<organism evidence="2 3">
    <name type="scientific">Sarcophilus harrisii</name>
    <name type="common">Tasmanian devil</name>
    <name type="synonym">Sarcophilus laniarius</name>
    <dbReference type="NCBI Taxonomy" id="9305"/>
    <lineage>
        <taxon>Eukaryota</taxon>
        <taxon>Metazoa</taxon>
        <taxon>Chordata</taxon>
        <taxon>Craniata</taxon>
        <taxon>Vertebrata</taxon>
        <taxon>Euteleostomi</taxon>
        <taxon>Mammalia</taxon>
        <taxon>Metatheria</taxon>
        <taxon>Dasyuromorphia</taxon>
        <taxon>Dasyuridae</taxon>
        <taxon>Sarcophilus</taxon>
    </lineage>
</organism>
<dbReference type="Ensembl" id="ENSSHAT00000040899.1">
    <property type="protein sequence ID" value="ENSSHAP00000027982.1"/>
    <property type="gene ID" value="ENSSHAG00000014537.2"/>
</dbReference>
<accession>A0A7N4NT12</accession>
<dbReference type="Proteomes" id="UP000007648">
    <property type="component" value="Unassembled WGS sequence"/>
</dbReference>
<dbReference type="Pfam" id="PF13765">
    <property type="entry name" value="PRY"/>
    <property type="match status" value="1"/>
</dbReference>
<dbReference type="InterPro" id="IPR013320">
    <property type="entry name" value="ConA-like_dom_sf"/>
</dbReference>
<evidence type="ECO:0000313" key="3">
    <source>
        <dbReference type="Proteomes" id="UP000007648"/>
    </source>
</evidence>
<dbReference type="SMART" id="SM00589">
    <property type="entry name" value="PRY"/>
    <property type="match status" value="1"/>
</dbReference>
<dbReference type="RefSeq" id="XP_003756397.1">
    <property type="nucleotide sequence ID" value="XM_003756349.4"/>
</dbReference>
<dbReference type="SUPFAM" id="SSF49899">
    <property type="entry name" value="Concanavalin A-like lectins/glucanases"/>
    <property type="match status" value="1"/>
</dbReference>
<reference evidence="2" key="2">
    <citation type="submission" date="2025-08" db="UniProtKB">
        <authorList>
            <consortium name="Ensembl"/>
        </authorList>
    </citation>
    <scope>IDENTIFICATION</scope>
</reference>
<dbReference type="PANTHER" id="PTHR24103">
    <property type="entry name" value="E3 UBIQUITIN-PROTEIN LIGASE TRIM"/>
    <property type="match status" value="1"/>
</dbReference>
<dbReference type="InParanoid" id="A0A7N4NT12"/>